<name>A0A3R5Y3A7_ORNRH</name>
<evidence type="ECO:0000313" key="3">
    <source>
        <dbReference type="Proteomes" id="UP000287701"/>
    </source>
</evidence>
<evidence type="ECO:0000256" key="1">
    <source>
        <dbReference type="SAM" id="SignalP"/>
    </source>
</evidence>
<protein>
    <recommendedName>
        <fullName evidence="4">Lipoprotein</fullName>
    </recommendedName>
</protein>
<dbReference type="AlphaFoldDB" id="A0A3R5Y3A7"/>
<reference evidence="2 3" key="1">
    <citation type="submission" date="2019-01" db="EMBL/GenBank/DDBJ databases">
        <title>Whole Genome of Ornithobacterium rhinotracheale FARPER-174b.</title>
        <authorList>
            <person name="Tataje-Lavanda L.A."/>
            <person name="Montalvan A."/>
            <person name="Montesinos R."/>
            <person name="Zimic M."/>
            <person name="Fernandez-Sanchez M."/>
            <person name="Fernandez-Diaz M."/>
        </authorList>
    </citation>
    <scope>NUCLEOTIDE SEQUENCE [LARGE SCALE GENOMIC DNA]</scope>
    <source>
        <strain evidence="2 3">FARPER-174b</strain>
    </source>
</reference>
<keyword evidence="1" id="KW-0732">Signal</keyword>
<feature type="signal peptide" evidence="1">
    <location>
        <begin position="1"/>
        <end position="20"/>
    </location>
</feature>
<proteinExistence type="predicted"/>
<evidence type="ECO:0000313" key="2">
    <source>
        <dbReference type="EMBL" id="QAR30687.1"/>
    </source>
</evidence>
<dbReference type="PROSITE" id="PS51257">
    <property type="entry name" value="PROKAR_LIPOPROTEIN"/>
    <property type="match status" value="1"/>
</dbReference>
<evidence type="ECO:0008006" key="4">
    <source>
        <dbReference type="Google" id="ProtNLM"/>
    </source>
</evidence>
<gene>
    <name evidence="2" type="ORF">EQP59_04695</name>
</gene>
<dbReference type="OrthoDB" id="1148341at2"/>
<dbReference type="RefSeq" id="WP_128501165.1">
    <property type="nucleotide sequence ID" value="NZ_CP035107.1"/>
</dbReference>
<sequence length="185" mass="21549">MKKSLIISFLSLFIFFSCNKKDISAANTQSIVEEYLESNPPYETGWIQTENLKLSTKKDQSQVQIIKDLAKEGYINIEEENVKKRFLSKDSIWQFSLSITEKSLPYVVNQKSNKTEVKTIEYQLNKDKEIVFIKKNEKSIVCTAVLQKVKTPFYTFGKDKTSKSNFITRKFKLKYNAENGWQVVD</sequence>
<feature type="chain" id="PRO_5018595654" description="Lipoprotein" evidence="1">
    <location>
        <begin position="21"/>
        <end position="185"/>
    </location>
</feature>
<dbReference type="Proteomes" id="UP000287701">
    <property type="component" value="Chromosome"/>
</dbReference>
<dbReference type="EMBL" id="CP035107">
    <property type="protein sequence ID" value="QAR30687.1"/>
    <property type="molecule type" value="Genomic_DNA"/>
</dbReference>
<organism evidence="2 3">
    <name type="scientific">Ornithobacterium rhinotracheale</name>
    <dbReference type="NCBI Taxonomy" id="28251"/>
    <lineage>
        <taxon>Bacteria</taxon>
        <taxon>Pseudomonadati</taxon>
        <taxon>Bacteroidota</taxon>
        <taxon>Flavobacteriia</taxon>
        <taxon>Flavobacteriales</taxon>
        <taxon>Weeksellaceae</taxon>
        <taxon>Ornithobacterium</taxon>
    </lineage>
</organism>
<accession>A0A3R5Y3A7</accession>